<accession>A0AAD6DA08</accession>
<protein>
    <submittedName>
        <fullName evidence="1">Uncharacterized protein</fullName>
    </submittedName>
</protein>
<name>A0AAD6DA08_9EURO</name>
<keyword evidence="2" id="KW-1185">Reference proteome</keyword>
<organism evidence="1 2">
    <name type="scientific">Penicillium hetheringtonii</name>
    <dbReference type="NCBI Taxonomy" id="911720"/>
    <lineage>
        <taxon>Eukaryota</taxon>
        <taxon>Fungi</taxon>
        <taxon>Dikarya</taxon>
        <taxon>Ascomycota</taxon>
        <taxon>Pezizomycotina</taxon>
        <taxon>Eurotiomycetes</taxon>
        <taxon>Eurotiomycetidae</taxon>
        <taxon>Eurotiales</taxon>
        <taxon>Aspergillaceae</taxon>
        <taxon>Penicillium</taxon>
    </lineage>
</organism>
<dbReference type="EMBL" id="JAQJAC010000010">
    <property type="protein sequence ID" value="KAJ5568992.1"/>
    <property type="molecule type" value="Genomic_DNA"/>
</dbReference>
<evidence type="ECO:0000313" key="1">
    <source>
        <dbReference type="EMBL" id="KAJ5568992.1"/>
    </source>
</evidence>
<dbReference type="AlphaFoldDB" id="A0AAD6DA08"/>
<comment type="caution">
    <text evidence="1">The sequence shown here is derived from an EMBL/GenBank/DDBJ whole genome shotgun (WGS) entry which is preliminary data.</text>
</comment>
<gene>
    <name evidence="1" type="ORF">N7450_011478</name>
</gene>
<reference evidence="1 2" key="1">
    <citation type="journal article" date="2023" name="IMA Fungus">
        <title>Comparative genomic study of the Penicillium genus elucidates a diverse pangenome and 15 lateral gene transfer events.</title>
        <authorList>
            <person name="Petersen C."/>
            <person name="Sorensen T."/>
            <person name="Nielsen M.R."/>
            <person name="Sondergaard T.E."/>
            <person name="Sorensen J.L."/>
            <person name="Fitzpatrick D.A."/>
            <person name="Frisvad J.C."/>
            <person name="Nielsen K.L."/>
        </authorList>
    </citation>
    <scope>NUCLEOTIDE SEQUENCE [LARGE SCALE GENOMIC DNA]</scope>
    <source>
        <strain evidence="1 2">IBT 29057</strain>
    </source>
</reference>
<evidence type="ECO:0000313" key="2">
    <source>
        <dbReference type="Proteomes" id="UP001216150"/>
    </source>
</evidence>
<dbReference type="Proteomes" id="UP001216150">
    <property type="component" value="Unassembled WGS sequence"/>
</dbReference>
<proteinExistence type="predicted"/>
<sequence length="295" mass="34687">MADDDPVFWGSLAAEQYLLANWDGLSRESPQQQRSRLIQNYLDSEEVPREWAVATAHIEPTSIQIDTILRPWRPDTLRRKAQAMFTEETPIILRTHYQPEEEEKFRNWVAEPLLSRRIPWWALLDDKNMFDFGADWRRIYDLMPEVAGPMGGQSRRPPDHREIDYFRKEFKKDLRAQMKINPNKQMKDSFCIIADVALRLQRAITVTYILIADQEAFETGCLWLLYLDCYRNIVREARIDAEKVGISEITMHWDQSMELWEHSNIGEKYRVGGELGESLYQLNEGDLEATLEMSS</sequence>